<evidence type="ECO:0000313" key="10">
    <source>
        <dbReference type="EMBL" id="KOY75730.1"/>
    </source>
</evidence>
<reference evidence="10 11" key="1">
    <citation type="journal article" date="2015" name="Genome Biol. Evol.">
        <title>Functionally Structured Genomes in Lactobacillus kunkeei Colonizing the Honey Crop and Food Products of Honeybees and Stingless Bees.</title>
        <authorList>
            <person name="Tamarit D."/>
            <person name="Ellegaard K.M."/>
            <person name="Wikander J."/>
            <person name="Olofsson T."/>
            <person name="Vasquez A."/>
            <person name="Andersson S.G."/>
        </authorList>
    </citation>
    <scope>NUCLEOTIDE SEQUENCE [LARGE SCALE GENOMIC DNA]</scope>
    <source>
        <strain evidence="10 11">LAko</strain>
    </source>
</reference>
<keyword evidence="8" id="KW-0472">Membrane</keyword>
<dbReference type="Gene3D" id="3.40.50.300">
    <property type="entry name" value="P-loop containing nucleotide triphosphate hydrolases"/>
    <property type="match status" value="2"/>
</dbReference>
<keyword evidence="3" id="KW-0813">Transport</keyword>
<dbReference type="InterPro" id="IPR015856">
    <property type="entry name" value="ABC_transpr_CbiO/EcfA_su"/>
</dbReference>
<dbReference type="AlphaFoldDB" id="A0A0M9DBR3"/>
<dbReference type="PANTHER" id="PTHR43553:SF24">
    <property type="entry name" value="ENERGY-COUPLING FACTOR TRANSPORTER ATP-BINDING PROTEIN ECFA1"/>
    <property type="match status" value="1"/>
</dbReference>
<dbReference type="GO" id="GO:0016887">
    <property type="term" value="F:ATP hydrolysis activity"/>
    <property type="evidence" value="ECO:0007669"/>
    <property type="project" value="InterPro"/>
</dbReference>
<keyword evidence="11" id="KW-1185">Reference proteome</keyword>
<keyword evidence="6" id="KW-0067">ATP-binding</keyword>
<dbReference type="GO" id="GO:0005524">
    <property type="term" value="F:ATP binding"/>
    <property type="evidence" value="ECO:0007669"/>
    <property type="project" value="UniProtKB-KW"/>
</dbReference>
<dbReference type="PATRIC" id="fig|148814.8.peg.1074"/>
<feature type="domain" description="ABC transporter" evidence="9">
    <location>
        <begin position="4"/>
        <end position="243"/>
    </location>
</feature>
<comment type="caution">
    <text evidence="10">The sequence shown here is derived from an EMBL/GenBank/DDBJ whole genome shotgun (WGS) entry which is preliminary data.</text>
</comment>
<dbReference type="InterPro" id="IPR027417">
    <property type="entry name" value="P-loop_NTPase"/>
</dbReference>
<dbReference type="InterPro" id="IPR050095">
    <property type="entry name" value="ECF_ABC_transporter_ATP-bd"/>
</dbReference>
<evidence type="ECO:0000256" key="7">
    <source>
        <dbReference type="ARBA" id="ARBA00022967"/>
    </source>
</evidence>
<evidence type="ECO:0000256" key="1">
    <source>
        <dbReference type="ARBA" id="ARBA00004202"/>
    </source>
</evidence>
<sequence>MNNLSINNLTYQYTGTSKPTFKGVSLAFESNQMALIYSPSGSGKSTLLKTIAGFYPQYNDGTIDGVINFNHKNISEFSEWKLRETISMMFQDPMQQFCMATVEDEFIFTLENLQIEPDKMGQVIEDALSFTHTNDLRKREFKTLSGGEKQKVALSIIVAINAPVILLDEPFANVDIKSRLELISLLSQLKESGKIVIGIDHDLMGYENQIDQLIGFDEDNTTFKPLDDAAVKELFNQFNDSTNRPLSNEVVGEPIVNCEDLSIANYDMQLINHLDLDLMKQKTTLITGPNGCGKSSLFKTFIKQHDFDGEINFDHKSIRKIRLNKYLQSVGMIFQESTKQFIKITVEDELELSNKNAFNHWLDDDQIAEYTQRLGLDELSDRVIYSLSDGQKKRLQILSMVMMGHSLLLLDEPFNGINIEYVAVVVDLLNHAKAKGQTQLLISHQTHGLENLVDYHLAFDDQKLTYQEAF</sequence>
<dbReference type="SMART" id="SM00382">
    <property type="entry name" value="AAA"/>
    <property type="match status" value="2"/>
</dbReference>
<dbReference type="SUPFAM" id="SSF52540">
    <property type="entry name" value="P-loop containing nucleoside triphosphate hydrolases"/>
    <property type="match status" value="2"/>
</dbReference>
<dbReference type="Pfam" id="PF00005">
    <property type="entry name" value="ABC_tran"/>
    <property type="match status" value="2"/>
</dbReference>
<dbReference type="EMBL" id="JXCY01000007">
    <property type="protein sequence ID" value="KOY75730.1"/>
    <property type="molecule type" value="Genomic_DNA"/>
</dbReference>
<evidence type="ECO:0000256" key="8">
    <source>
        <dbReference type="ARBA" id="ARBA00023136"/>
    </source>
</evidence>
<dbReference type="PROSITE" id="PS50893">
    <property type="entry name" value="ABC_TRANSPORTER_2"/>
    <property type="match status" value="2"/>
</dbReference>
<dbReference type="CDD" id="cd03225">
    <property type="entry name" value="ABC_cobalt_CbiO_domain1"/>
    <property type="match status" value="2"/>
</dbReference>
<accession>A0A0M9DBR3</accession>
<gene>
    <name evidence="10" type="ORF">RZ71_01490</name>
</gene>
<organism evidence="10 11">
    <name type="scientific">Apilactobacillus kunkeei</name>
    <dbReference type="NCBI Taxonomy" id="148814"/>
    <lineage>
        <taxon>Bacteria</taxon>
        <taxon>Bacillati</taxon>
        <taxon>Bacillota</taxon>
        <taxon>Bacilli</taxon>
        <taxon>Lactobacillales</taxon>
        <taxon>Lactobacillaceae</taxon>
        <taxon>Apilactobacillus</taxon>
    </lineage>
</organism>
<evidence type="ECO:0000256" key="4">
    <source>
        <dbReference type="ARBA" id="ARBA00022475"/>
    </source>
</evidence>
<dbReference type="GO" id="GO:0043190">
    <property type="term" value="C:ATP-binding cassette (ABC) transporter complex"/>
    <property type="evidence" value="ECO:0007669"/>
    <property type="project" value="TreeGrafter"/>
</dbReference>
<comment type="subcellular location">
    <subcellularLocation>
        <location evidence="1">Cell membrane</location>
        <topology evidence="1">Peripheral membrane protein</topology>
    </subcellularLocation>
</comment>
<dbReference type="PROSITE" id="PS00211">
    <property type="entry name" value="ABC_TRANSPORTER_1"/>
    <property type="match status" value="1"/>
</dbReference>
<evidence type="ECO:0000259" key="9">
    <source>
        <dbReference type="PROSITE" id="PS50893"/>
    </source>
</evidence>
<keyword evidence="4" id="KW-1003">Cell membrane</keyword>
<dbReference type="InterPro" id="IPR003439">
    <property type="entry name" value="ABC_transporter-like_ATP-bd"/>
</dbReference>
<dbReference type="Proteomes" id="UP000037778">
    <property type="component" value="Unassembled WGS sequence"/>
</dbReference>
<dbReference type="GO" id="GO:0042626">
    <property type="term" value="F:ATPase-coupled transmembrane transporter activity"/>
    <property type="evidence" value="ECO:0007669"/>
    <property type="project" value="TreeGrafter"/>
</dbReference>
<evidence type="ECO:0000256" key="5">
    <source>
        <dbReference type="ARBA" id="ARBA00022741"/>
    </source>
</evidence>
<keyword evidence="5" id="KW-0547">Nucleotide-binding</keyword>
<evidence type="ECO:0000256" key="3">
    <source>
        <dbReference type="ARBA" id="ARBA00022448"/>
    </source>
</evidence>
<protein>
    <submittedName>
        <fullName evidence="10">ABC superfamily ATP binding cassette transporter, ABC protein</fullName>
    </submittedName>
</protein>
<proteinExistence type="inferred from homology"/>
<evidence type="ECO:0000313" key="11">
    <source>
        <dbReference type="Proteomes" id="UP000037778"/>
    </source>
</evidence>
<dbReference type="InterPro" id="IPR017871">
    <property type="entry name" value="ABC_transporter-like_CS"/>
</dbReference>
<feature type="domain" description="ABC transporter" evidence="9">
    <location>
        <begin position="256"/>
        <end position="469"/>
    </location>
</feature>
<dbReference type="PANTHER" id="PTHR43553">
    <property type="entry name" value="HEAVY METAL TRANSPORTER"/>
    <property type="match status" value="1"/>
</dbReference>
<name>A0A0M9DBR3_9LACO</name>
<dbReference type="InterPro" id="IPR003593">
    <property type="entry name" value="AAA+_ATPase"/>
</dbReference>
<dbReference type="RefSeq" id="WP_053791987.1">
    <property type="nucleotide sequence ID" value="NZ_JXCY01000007.1"/>
</dbReference>
<evidence type="ECO:0000256" key="2">
    <source>
        <dbReference type="ARBA" id="ARBA00005417"/>
    </source>
</evidence>
<comment type="similarity">
    <text evidence="2">Belongs to the ABC transporter superfamily.</text>
</comment>
<keyword evidence="7" id="KW-1278">Translocase</keyword>
<evidence type="ECO:0000256" key="6">
    <source>
        <dbReference type="ARBA" id="ARBA00022840"/>
    </source>
</evidence>